<evidence type="ECO:0000313" key="2">
    <source>
        <dbReference type="EMBL" id="CAB3757838.1"/>
    </source>
</evidence>
<name>A0A6J5DUW2_9BURK</name>
<evidence type="ECO:0000259" key="1">
    <source>
        <dbReference type="Pfam" id="PF08241"/>
    </source>
</evidence>
<dbReference type="RefSeq" id="WP_175227390.1">
    <property type="nucleotide sequence ID" value="NZ_CADIKH010000013.1"/>
</dbReference>
<accession>A0A6J5DUW2</accession>
<reference evidence="2 3" key="1">
    <citation type="submission" date="2020-04" db="EMBL/GenBank/DDBJ databases">
        <authorList>
            <person name="De Canck E."/>
        </authorList>
    </citation>
    <scope>NUCLEOTIDE SEQUENCE [LARGE SCALE GENOMIC DNA]</scope>
    <source>
        <strain evidence="2 3">LMG 29542</strain>
    </source>
</reference>
<dbReference type="PANTHER" id="PTHR43591:SF24">
    <property type="entry name" value="2-METHOXY-6-POLYPRENYL-1,4-BENZOQUINOL METHYLASE, MITOCHONDRIAL"/>
    <property type="match status" value="1"/>
</dbReference>
<protein>
    <submittedName>
        <fullName evidence="2">2-methoxy-6-polyprenyl-1,4-benzoquinol methylase, mitochondrial</fullName>
        <ecNumber evidence="2">2.1.1.163</ecNumber>
    </submittedName>
</protein>
<dbReference type="InterPro" id="IPR029063">
    <property type="entry name" value="SAM-dependent_MTases_sf"/>
</dbReference>
<proteinExistence type="predicted"/>
<dbReference type="Pfam" id="PF08241">
    <property type="entry name" value="Methyltransf_11"/>
    <property type="match status" value="1"/>
</dbReference>
<dbReference type="EMBL" id="CADIKH010000013">
    <property type="protein sequence ID" value="CAB3757838.1"/>
    <property type="molecule type" value="Genomic_DNA"/>
</dbReference>
<dbReference type="GO" id="GO:0043770">
    <property type="term" value="F:demethylmenaquinone methyltransferase activity"/>
    <property type="evidence" value="ECO:0007669"/>
    <property type="project" value="UniProtKB-EC"/>
</dbReference>
<dbReference type="GO" id="GO:0008757">
    <property type="term" value="F:S-adenosylmethionine-dependent methyltransferase activity"/>
    <property type="evidence" value="ECO:0007669"/>
    <property type="project" value="InterPro"/>
</dbReference>
<dbReference type="AlphaFoldDB" id="A0A6J5DUW2"/>
<gene>
    <name evidence="2" type="primary">COQ5_4</name>
    <name evidence="2" type="ORF">LMG29542_03157</name>
</gene>
<dbReference type="SUPFAM" id="SSF53335">
    <property type="entry name" value="S-adenosyl-L-methionine-dependent methyltransferases"/>
    <property type="match status" value="1"/>
</dbReference>
<dbReference type="CDD" id="cd02440">
    <property type="entry name" value="AdoMet_MTases"/>
    <property type="match status" value="1"/>
</dbReference>
<feature type="domain" description="Methyltransferase type 11" evidence="1">
    <location>
        <begin position="49"/>
        <end position="137"/>
    </location>
</feature>
<keyword evidence="2" id="KW-0489">Methyltransferase</keyword>
<dbReference type="GO" id="GO:0032259">
    <property type="term" value="P:methylation"/>
    <property type="evidence" value="ECO:0007669"/>
    <property type="project" value="UniProtKB-KW"/>
</dbReference>
<organism evidence="2 3">
    <name type="scientific">Paraburkholderia humisilvae</name>
    <dbReference type="NCBI Taxonomy" id="627669"/>
    <lineage>
        <taxon>Bacteria</taxon>
        <taxon>Pseudomonadati</taxon>
        <taxon>Pseudomonadota</taxon>
        <taxon>Betaproteobacteria</taxon>
        <taxon>Burkholderiales</taxon>
        <taxon>Burkholderiaceae</taxon>
        <taxon>Paraburkholderia</taxon>
    </lineage>
</organism>
<dbReference type="EC" id="2.1.1.163" evidence="2"/>
<keyword evidence="2" id="KW-0808">Transferase</keyword>
<keyword evidence="3" id="KW-1185">Reference proteome</keyword>
<dbReference type="Gene3D" id="3.40.50.150">
    <property type="entry name" value="Vaccinia Virus protein VP39"/>
    <property type="match status" value="1"/>
</dbReference>
<dbReference type="PANTHER" id="PTHR43591">
    <property type="entry name" value="METHYLTRANSFERASE"/>
    <property type="match status" value="1"/>
</dbReference>
<dbReference type="InterPro" id="IPR013216">
    <property type="entry name" value="Methyltransf_11"/>
</dbReference>
<sequence length="270" mass="29092">MELDDFTTFELNGWEQIAAAYKPRFGEVTKQSNGALLDALDVRAGTRFLDVATGPGYVAGVAASRGAQAVGVDFAQAMIDEATRAYPNVAFRRGSADALPFADGGFDAVGISFGLLHFSDPDEALAEAFRVLRSGAKVGFTVWSTPDRAVDFGIVLKAVETYGRLDVPLPSGPPFARFSDWRECERTLRAVGFVEPRMTEVSQILHTRAPETAFHMMLHGGVRMGAMLKAQTPEALASIEASVLEECAPYRNGDDIRVPMPCVLACATKP</sequence>
<evidence type="ECO:0000313" key="3">
    <source>
        <dbReference type="Proteomes" id="UP000494363"/>
    </source>
</evidence>
<dbReference type="Proteomes" id="UP000494363">
    <property type="component" value="Unassembled WGS sequence"/>
</dbReference>